<organism evidence="3">
    <name type="scientific">uncultured Thermomicrobiales bacterium</name>
    <dbReference type="NCBI Taxonomy" id="1645740"/>
    <lineage>
        <taxon>Bacteria</taxon>
        <taxon>Pseudomonadati</taxon>
        <taxon>Thermomicrobiota</taxon>
        <taxon>Thermomicrobia</taxon>
        <taxon>Thermomicrobiales</taxon>
        <taxon>environmental samples</taxon>
    </lineage>
</organism>
<evidence type="ECO:0000256" key="1">
    <source>
        <dbReference type="SAM" id="MobiDB-lite"/>
    </source>
</evidence>
<evidence type="ECO:0000259" key="2">
    <source>
        <dbReference type="SMART" id="SM00960"/>
    </source>
</evidence>
<reference evidence="3" key="1">
    <citation type="submission" date="2020-02" db="EMBL/GenBank/DDBJ databases">
        <authorList>
            <person name="Meier V. D."/>
        </authorList>
    </citation>
    <scope>NUCLEOTIDE SEQUENCE</scope>
    <source>
        <strain evidence="3">AVDCRST_MAG70</strain>
    </source>
</reference>
<feature type="region of interest" description="Disordered" evidence="1">
    <location>
        <begin position="1"/>
        <end position="42"/>
    </location>
</feature>
<dbReference type="SUPFAM" id="SSF103196">
    <property type="entry name" value="Roadblock/LC7 domain"/>
    <property type="match status" value="1"/>
</dbReference>
<dbReference type="SMART" id="SM00960">
    <property type="entry name" value="Robl_LC7"/>
    <property type="match status" value="1"/>
</dbReference>
<feature type="compositionally biased region" description="Basic and acidic residues" evidence="1">
    <location>
        <begin position="33"/>
        <end position="42"/>
    </location>
</feature>
<accession>A0A6J4V6V7</accession>
<sequence length="207" mass="23330">MIDPRTPPEDLDEDTGADEGVSRQIRQTGGPPKRPESRRRFDPNLTDMVIDEVTSTGITDVLGRLVRDTRASSGMVIDRAGQIIAFNGQEYRGEMMMLGALIAGTYASTREMAKILHEEHFRMLLQEGSKEKIFTEAVGDHWLVSVIFDRHTHLGLVKVLSNRATLDLSQILDRAIESNRNRPREMDAGLARITRDTIDLLFRKEDA</sequence>
<dbReference type="Gene3D" id="3.30.450.30">
    <property type="entry name" value="Dynein light chain 2a, cytoplasmic"/>
    <property type="match status" value="1"/>
</dbReference>
<dbReference type="InterPro" id="IPR037587">
    <property type="entry name" value="LAMTOR2-like"/>
</dbReference>
<dbReference type="GO" id="GO:0005085">
    <property type="term" value="F:guanyl-nucleotide exchange factor activity"/>
    <property type="evidence" value="ECO:0007669"/>
    <property type="project" value="InterPro"/>
</dbReference>
<dbReference type="AlphaFoldDB" id="A0A6J4V6V7"/>
<dbReference type="GO" id="GO:0032008">
    <property type="term" value="P:positive regulation of TOR signaling"/>
    <property type="evidence" value="ECO:0007669"/>
    <property type="project" value="InterPro"/>
</dbReference>
<protein>
    <recommendedName>
        <fullName evidence="2">Roadblock/LAMTOR2 domain-containing protein</fullName>
    </recommendedName>
</protein>
<dbReference type="InterPro" id="IPR004942">
    <property type="entry name" value="Roadblock/LAMTOR2_dom"/>
</dbReference>
<gene>
    <name evidence="3" type="ORF">AVDCRST_MAG70-2049</name>
</gene>
<feature type="domain" description="Roadblock/LAMTOR2" evidence="2">
    <location>
        <begin position="58"/>
        <end position="148"/>
    </location>
</feature>
<evidence type="ECO:0000313" key="3">
    <source>
        <dbReference type="EMBL" id="CAA9566081.1"/>
    </source>
</evidence>
<proteinExistence type="predicted"/>
<dbReference type="EMBL" id="CADCWH010000329">
    <property type="protein sequence ID" value="CAA9566081.1"/>
    <property type="molecule type" value="Genomic_DNA"/>
</dbReference>
<dbReference type="Pfam" id="PF03259">
    <property type="entry name" value="Robl_LC7"/>
    <property type="match status" value="1"/>
</dbReference>
<dbReference type="PANTHER" id="PTHR13323">
    <property type="entry name" value="LATE ENDOSOMAL/LYSOSOMAL MP1 INTERACTING PROTEIN"/>
    <property type="match status" value="1"/>
</dbReference>
<name>A0A6J4V6V7_9BACT</name>
<dbReference type="GO" id="GO:0060090">
    <property type="term" value="F:molecular adaptor activity"/>
    <property type="evidence" value="ECO:0007669"/>
    <property type="project" value="InterPro"/>
</dbReference>